<evidence type="ECO:0000313" key="4">
    <source>
        <dbReference type="EMBL" id="VZO37744.1"/>
    </source>
</evidence>
<dbReference type="Pfam" id="PF04235">
    <property type="entry name" value="DUF418"/>
    <property type="match status" value="1"/>
</dbReference>
<evidence type="ECO:0000259" key="3">
    <source>
        <dbReference type="Pfam" id="PF04235"/>
    </source>
</evidence>
<protein>
    <submittedName>
        <fullName evidence="4">Acyltransferase family protein</fullName>
    </submittedName>
</protein>
<evidence type="ECO:0000256" key="1">
    <source>
        <dbReference type="SAM" id="MobiDB-lite"/>
    </source>
</evidence>
<dbReference type="InterPro" id="IPR052529">
    <property type="entry name" value="Bact_Transport_Assoc"/>
</dbReference>
<feature type="transmembrane region" description="Helical" evidence="2">
    <location>
        <begin position="91"/>
        <end position="107"/>
    </location>
</feature>
<feature type="transmembrane region" description="Helical" evidence="2">
    <location>
        <begin position="65"/>
        <end position="85"/>
    </location>
</feature>
<dbReference type="AlphaFoldDB" id="A0A7M4DKQ3"/>
<feature type="region of interest" description="Disordered" evidence="1">
    <location>
        <begin position="333"/>
        <end position="370"/>
    </location>
</feature>
<proteinExistence type="predicted"/>
<evidence type="ECO:0000313" key="5">
    <source>
        <dbReference type="Proteomes" id="UP000419743"/>
    </source>
</evidence>
<feature type="transmembrane region" description="Helical" evidence="2">
    <location>
        <begin position="192"/>
        <end position="216"/>
    </location>
</feature>
<keyword evidence="2" id="KW-1133">Transmembrane helix</keyword>
<dbReference type="RefSeq" id="WP_197522538.1">
    <property type="nucleotide sequence ID" value="NZ_CACRYJ010000036.1"/>
</dbReference>
<feature type="domain" description="DUF418" evidence="3">
    <location>
        <begin position="190"/>
        <end position="333"/>
    </location>
</feature>
<feature type="transmembrane region" description="Helical" evidence="2">
    <location>
        <begin position="114"/>
        <end position="134"/>
    </location>
</feature>
<reference evidence="4 5" key="1">
    <citation type="submission" date="2019-11" db="EMBL/GenBank/DDBJ databases">
        <authorList>
            <person name="Criscuolo A."/>
        </authorList>
    </citation>
    <scope>NUCLEOTIDE SEQUENCE [LARGE SCALE GENOMIC DNA]</scope>
    <source>
        <strain evidence="4">CIP111667</strain>
    </source>
</reference>
<accession>A0A7M4DKQ3</accession>
<keyword evidence="5" id="KW-1185">Reference proteome</keyword>
<dbReference type="EMBL" id="CACRYJ010000036">
    <property type="protein sequence ID" value="VZO37744.1"/>
    <property type="molecule type" value="Genomic_DNA"/>
</dbReference>
<keyword evidence="4" id="KW-0012">Acyltransferase</keyword>
<dbReference type="Proteomes" id="UP000419743">
    <property type="component" value="Unassembled WGS sequence"/>
</dbReference>
<feature type="transmembrane region" description="Helical" evidence="2">
    <location>
        <begin position="34"/>
        <end position="53"/>
    </location>
</feature>
<sequence>MDAARAVAVLGMIVVNVGPRTGQGFADVVHRLPLGRASLLFVLLAGLGITLLTRRTRAPGSRIPWPALLWRTGVLLLGGLALQLLDHEVSVILPTYAVLFLLAVPLLRAPDRVLLTGALTAGVLGPVAWIGLQMAQGTTYDPRPTTLLDSPPEIVHSILFSSPYPVITWLGPFLFGMWLARQDLRDRSVQRRMIVAGALATLAGRALSLALISWVGEPGDAIGFDRLVTSVAHSQMPLWLVSGTGSAVLVLGVLLRGDAFVRRRLRVLVATGQLALTIYVGHLLVLAMLVRPEPHVLSEGVLISLAIATGAVLFATAWTARFPRGPLEQLLRRPWARGSPPAKPRTLPPGSGAEPPVRVNLRRPPARPTT</sequence>
<evidence type="ECO:0000256" key="2">
    <source>
        <dbReference type="SAM" id="Phobius"/>
    </source>
</evidence>
<comment type="caution">
    <text evidence="4">The sequence shown here is derived from an EMBL/GenBank/DDBJ whole genome shotgun (WGS) entry which is preliminary data.</text>
</comment>
<feature type="transmembrane region" description="Helical" evidence="2">
    <location>
        <begin position="154"/>
        <end position="180"/>
    </location>
</feature>
<name>A0A7M4DKQ3_9MICO</name>
<keyword evidence="4" id="KW-0808">Transferase</keyword>
<keyword evidence="2" id="KW-0812">Transmembrane</keyword>
<gene>
    <name evidence="4" type="ORF">HALOF300_02717</name>
</gene>
<feature type="transmembrane region" description="Helical" evidence="2">
    <location>
        <begin position="236"/>
        <end position="255"/>
    </location>
</feature>
<organism evidence="4 5">
    <name type="scientific">Occultella aeris</name>
    <dbReference type="NCBI Taxonomy" id="2761496"/>
    <lineage>
        <taxon>Bacteria</taxon>
        <taxon>Bacillati</taxon>
        <taxon>Actinomycetota</taxon>
        <taxon>Actinomycetes</taxon>
        <taxon>Micrococcales</taxon>
        <taxon>Ruaniaceae</taxon>
        <taxon>Occultella</taxon>
    </lineage>
</organism>
<feature type="compositionally biased region" description="Basic residues" evidence="1">
    <location>
        <begin position="360"/>
        <end position="370"/>
    </location>
</feature>
<keyword evidence="2" id="KW-0472">Membrane</keyword>
<feature type="transmembrane region" description="Helical" evidence="2">
    <location>
        <begin position="267"/>
        <end position="289"/>
    </location>
</feature>
<dbReference type="GO" id="GO:0016746">
    <property type="term" value="F:acyltransferase activity"/>
    <property type="evidence" value="ECO:0007669"/>
    <property type="project" value="UniProtKB-KW"/>
</dbReference>
<feature type="transmembrane region" description="Helical" evidence="2">
    <location>
        <begin position="301"/>
        <end position="320"/>
    </location>
</feature>
<dbReference type="PANTHER" id="PTHR30590:SF3">
    <property type="entry name" value="HYPOTHETICAL MEMBRANE SPANNING PROTEIN"/>
    <property type="match status" value="1"/>
</dbReference>
<dbReference type="InterPro" id="IPR007349">
    <property type="entry name" value="DUF418"/>
</dbReference>
<dbReference type="PANTHER" id="PTHR30590">
    <property type="entry name" value="INNER MEMBRANE PROTEIN"/>
    <property type="match status" value="1"/>
</dbReference>